<organism evidence="8 9">
    <name type="scientific">Hymenobacter edaphi</name>
    <dbReference type="NCBI Taxonomy" id="2211146"/>
    <lineage>
        <taxon>Bacteria</taxon>
        <taxon>Pseudomonadati</taxon>
        <taxon>Bacteroidota</taxon>
        <taxon>Cytophagia</taxon>
        <taxon>Cytophagales</taxon>
        <taxon>Hymenobacteraceae</taxon>
        <taxon>Hymenobacter</taxon>
    </lineage>
</organism>
<dbReference type="RefSeq" id="WP_111480534.1">
    <property type="nucleotide sequence ID" value="NZ_QHKM01000012.1"/>
</dbReference>
<dbReference type="Gene3D" id="1.10.10.10">
    <property type="entry name" value="Winged helix-like DNA-binding domain superfamily/Winged helix DNA-binding domain"/>
    <property type="match status" value="1"/>
</dbReference>
<evidence type="ECO:0000256" key="3">
    <source>
        <dbReference type="ARBA" id="ARBA00023082"/>
    </source>
</evidence>
<keyword evidence="2" id="KW-0805">Transcription regulation</keyword>
<sequence length="204" mass="23343">MFSLFRRPKTPAAAAPPTEAELLARYRADGDVQDLGRLYEPYFHLVYGVCLRYLRAEDDAKDAVMQIFEKLIVDLRRHEVQNLSSWLHTTARNYCLMELRRRKSAPDTVEFGLPGAPGVESEAALHLVSDDDDDFPTEEHLQQLEAALARLPPEQHRCLELFYRQQLSYQEIAAATGYDLKQVKSFLQNGKRNLKLSLASHVAR</sequence>
<dbReference type="InterPro" id="IPR039425">
    <property type="entry name" value="RNA_pol_sigma-70-like"/>
</dbReference>
<evidence type="ECO:0000256" key="2">
    <source>
        <dbReference type="ARBA" id="ARBA00023015"/>
    </source>
</evidence>
<dbReference type="AlphaFoldDB" id="A0A328B761"/>
<evidence type="ECO:0000313" key="9">
    <source>
        <dbReference type="Proteomes" id="UP000248553"/>
    </source>
</evidence>
<comment type="caution">
    <text evidence="8">The sequence shown here is derived from an EMBL/GenBank/DDBJ whole genome shotgun (WGS) entry which is preliminary data.</text>
</comment>
<accession>A0A328B761</accession>
<evidence type="ECO:0000256" key="4">
    <source>
        <dbReference type="ARBA" id="ARBA00023125"/>
    </source>
</evidence>
<dbReference type="OrthoDB" id="1116873at2"/>
<keyword evidence="9" id="KW-1185">Reference proteome</keyword>
<dbReference type="InterPro" id="IPR007627">
    <property type="entry name" value="RNA_pol_sigma70_r2"/>
</dbReference>
<dbReference type="PANTHER" id="PTHR43133">
    <property type="entry name" value="RNA POLYMERASE ECF-TYPE SIGMA FACTO"/>
    <property type="match status" value="1"/>
</dbReference>
<dbReference type="InterPro" id="IPR013249">
    <property type="entry name" value="RNA_pol_sigma70_r4_t2"/>
</dbReference>
<dbReference type="Pfam" id="PF08281">
    <property type="entry name" value="Sigma70_r4_2"/>
    <property type="match status" value="1"/>
</dbReference>
<feature type="domain" description="RNA polymerase sigma factor 70 region 4 type 2" evidence="7">
    <location>
        <begin position="142"/>
        <end position="194"/>
    </location>
</feature>
<feature type="domain" description="RNA polymerase sigma-70 region 2" evidence="6">
    <location>
        <begin position="38"/>
        <end position="103"/>
    </location>
</feature>
<gene>
    <name evidence="8" type="ORF">DLM85_22785</name>
</gene>
<evidence type="ECO:0000259" key="7">
    <source>
        <dbReference type="Pfam" id="PF08281"/>
    </source>
</evidence>
<evidence type="ECO:0000256" key="5">
    <source>
        <dbReference type="ARBA" id="ARBA00023163"/>
    </source>
</evidence>
<dbReference type="CDD" id="cd06171">
    <property type="entry name" value="Sigma70_r4"/>
    <property type="match status" value="1"/>
</dbReference>
<keyword evidence="3" id="KW-0731">Sigma factor</keyword>
<dbReference type="Proteomes" id="UP000248553">
    <property type="component" value="Unassembled WGS sequence"/>
</dbReference>
<dbReference type="InterPro" id="IPR013324">
    <property type="entry name" value="RNA_pol_sigma_r3/r4-like"/>
</dbReference>
<dbReference type="SUPFAM" id="SSF88946">
    <property type="entry name" value="Sigma2 domain of RNA polymerase sigma factors"/>
    <property type="match status" value="1"/>
</dbReference>
<dbReference type="Pfam" id="PF04542">
    <property type="entry name" value="Sigma70_r2"/>
    <property type="match status" value="1"/>
</dbReference>
<dbReference type="InterPro" id="IPR014284">
    <property type="entry name" value="RNA_pol_sigma-70_dom"/>
</dbReference>
<name>A0A328B761_9BACT</name>
<reference evidence="9" key="1">
    <citation type="submission" date="2018-05" db="EMBL/GenBank/DDBJ databases">
        <authorList>
            <person name="Nie L."/>
        </authorList>
    </citation>
    <scope>NUCLEOTIDE SEQUENCE [LARGE SCALE GENOMIC DNA]</scope>
    <source>
        <strain evidence="9">NL</strain>
    </source>
</reference>
<evidence type="ECO:0000256" key="1">
    <source>
        <dbReference type="ARBA" id="ARBA00010641"/>
    </source>
</evidence>
<protein>
    <submittedName>
        <fullName evidence="8">RNA polymerase subunit sigma-24</fullName>
    </submittedName>
</protein>
<dbReference type="GO" id="GO:0006352">
    <property type="term" value="P:DNA-templated transcription initiation"/>
    <property type="evidence" value="ECO:0007669"/>
    <property type="project" value="InterPro"/>
</dbReference>
<dbReference type="SUPFAM" id="SSF88659">
    <property type="entry name" value="Sigma3 and sigma4 domains of RNA polymerase sigma factors"/>
    <property type="match status" value="1"/>
</dbReference>
<keyword evidence="4" id="KW-0238">DNA-binding</keyword>
<dbReference type="NCBIfam" id="TIGR02937">
    <property type="entry name" value="sigma70-ECF"/>
    <property type="match status" value="1"/>
</dbReference>
<dbReference type="PANTHER" id="PTHR43133:SF8">
    <property type="entry name" value="RNA POLYMERASE SIGMA FACTOR HI_1459-RELATED"/>
    <property type="match status" value="1"/>
</dbReference>
<dbReference type="GO" id="GO:0003677">
    <property type="term" value="F:DNA binding"/>
    <property type="evidence" value="ECO:0007669"/>
    <property type="project" value="UniProtKB-KW"/>
</dbReference>
<comment type="similarity">
    <text evidence="1">Belongs to the sigma-70 factor family. ECF subfamily.</text>
</comment>
<dbReference type="InterPro" id="IPR013325">
    <property type="entry name" value="RNA_pol_sigma_r2"/>
</dbReference>
<dbReference type="GO" id="GO:0016987">
    <property type="term" value="F:sigma factor activity"/>
    <property type="evidence" value="ECO:0007669"/>
    <property type="project" value="UniProtKB-KW"/>
</dbReference>
<dbReference type="Gene3D" id="1.10.1740.10">
    <property type="match status" value="1"/>
</dbReference>
<evidence type="ECO:0000259" key="6">
    <source>
        <dbReference type="Pfam" id="PF04542"/>
    </source>
</evidence>
<dbReference type="EMBL" id="QHKM01000012">
    <property type="protein sequence ID" value="RAK62737.1"/>
    <property type="molecule type" value="Genomic_DNA"/>
</dbReference>
<dbReference type="InterPro" id="IPR036388">
    <property type="entry name" value="WH-like_DNA-bd_sf"/>
</dbReference>
<keyword evidence="5" id="KW-0804">Transcription</keyword>
<evidence type="ECO:0000313" key="8">
    <source>
        <dbReference type="EMBL" id="RAK62737.1"/>
    </source>
</evidence>
<proteinExistence type="inferred from homology"/>